<dbReference type="AlphaFoldDB" id="A0A1Y1ZES1"/>
<evidence type="ECO:0008006" key="4">
    <source>
        <dbReference type="Google" id="ProtNLM"/>
    </source>
</evidence>
<proteinExistence type="predicted"/>
<reference evidence="2 3" key="1">
    <citation type="submission" date="2016-07" db="EMBL/GenBank/DDBJ databases">
        <title>Pervasive Adenine N6-methylation of Active Genes in Fungi.</title>
        <authorList>
            <consortium name="DOE Joint Genome Institute"/>
            <person name="Mondo S.J."/>
            <person name="Dannebaum R.O."/>
            <person name="Kuo R.C."/>
            <person name="Labutti K."/>
            <person name="Haridas S."/>
            <person name="Kuo A."/>
            <person name="Salamov A."/>
            <person name="Ahrendt S.R."/>
            <person name="Lipzen A."/>
            <person name="Sullivan W."/>
            <person name="Andreopoulos W.B."/>
            <person name="Clum A."/>
            <person name="Lindquist E."/>
            <person name="Daum C."/>
            <person name="Ramamoorthy G.K."/>
            <person name="Gryganskyi A."/>
            <person name="Culley D."/>
            <person name="Magnuson J.K."/>
            <person name="James T.Y."/>
            <person name="O'Malley M.A."/>
            <person name="Stajich J.E."/>
            <person name="Spatafora J.W."/>
            <person name="Visel A."/>
            <person name="Grigoriev I.V."/>
        </authorList>
    </citation>
    <scope>NUCLEOTIDE SEQUENCE [LARGE SCALE GENOMIC DNA]</scope>
    <source>
        <strain evidence="2 3">CBS 115471</strain>
    </source>
</reference>
<keyword evidence="3" id="KW-1185">Reference proteome</keyword>
<keyword evidence="1" id="KW-0472">Membrane</keyword>
<evidence type="ECO:0000256" key="1">
    <source>
        <dbReference type="SAM" id="Phobius"/>
    </source>
</evidence>
<dbReference type="SUPFAM" id="SSF103473">
    <property type="entry name" value="MFS general substrate transporter"/>
    <property type="match status" value="1"/>
</dbReference>
<dbReference type="OrthoDB" id="196103at2759"/>
<comment type="caution">
    <text evidence="2">The sequence shown here is derived from an EMBL/GenBank/DDBJ whole genome shotgun (WGS) entry which is preliminary data.</text>
</comment>
<accession>A0A1Y1ZES1</accession>
<dbReference type="InterPro" id="IPR036259">
    <property type="entry name" value="MFS_trans_sf"/>
</dbReference>
<keyword evidence="1" id="KW-0812">Transmembrane</keyword>
<organism evidence="2 3">
    <name type="scientific">Clohesyomyces aquaticus</name>
    <dbReference type="NCBI Taxonomy" id="1231657"/>
    <lineage>
        <taxon>Eukaryota</taxon>
        <taxon>Fungi</taxon>
        <taxon>Dikarya</taxon>
        <taxon>Ascomycota</taxon>
        <taxon>Pezizomycotina</taxon>
        <taxon>Dothideomycetes</taxon>
        <taxon>Pleosporomycetidae</taxon>
        <taxon>Pleosporales</taxon>
        <taxon>Lindgomycetaceae</taxon>
        <taxon>Clohesyomyces</taxon>
    </lineage>
</organism>
<evidence type="ECO:0000313" key="3">
    <source>
        <dbReference type="Proteomes" id="UP000193144"/>
    </source>
</evidence>
<dbReference type="Proteomes" id="UP000193144">
    <property type="component" value="Unassembled WGS sequence"/>
</dbReference>
<evidence type="ECO:0000313" key="2">
    <source>
        <dbReference type="EMBL" id="ORY08770.1"/>
    </source>
</evidence>
<dbReference type="EMBL" id="MCFA01000095">
    <property type="protein sequence ID" value="ORY08770.1"/>
    <property type="molecule type" value="Genomic_DNA"/>
</dbReference>
<feature type="transmembrane region" description="Helical" evidence="1">
    <location>
        <begin position="111"/>
        <end position="128"/>
    </location>
</feature>
<sequence>MPGSSLALLISPRHKVIHHDGREVPDPTKNKAVMKELGKWWALLKDKRFFLLVPVMVGFNWNGTYLGIYLTRYFSVRARALGALSSGVAATAANIVWGYVYDIKAISRPTLAKSTWVIFSVIMLTLFSW</sequence>
<protein>
    <recommendedName>
        <fullName evidence="4">Major facilitator superfamily domain-containing protein</fullName>
    </recommendedName>
</protein>
<keyword evidence="1" id="KW-1133">Transmembrane helix</keyword>
<gene>
    <name evidence="2" type="ORF">BCR34DRAFT_589735</name>
</gene>
<name>A0A1Y1ZES1_9PLEO</name>
<feature type="transmembrane region" description="Helical" evidence="1">
    <location>
        <begin position="49"/>
        <end position="68"/>
    </location>
</feature>
<feature type="transmembrane region" description="Helical" evidence="1">
    <location>
        <begin position="80"/>
        <end position="99"/>
    </location>
</feature>